<keyword evidence="1" id="KW-0812">Transmembrane</keyword>
<feature type="transmembrane region" description="Helical" evidence="1">
    <location>
        <begin position="66"/>
        <end position="86"/>
    </location>
</feature>
<dbReference type="EMBL" id="JADYXP020000010">
    <property type="protein sequence ID" value="KAL0115971.1"/>
    <property type="molecule type" value="Genomic_DNA"/>
</dbReference>
<name>A0AAW2FJ46_9HYME</name>
<keyword evidence="3" id="KW-1185">Reference proteome</keyword>
<proteinExistence type="predicted"/>
<dbReference type="Proteomes" id="UP001430953">
    <property type="component" value="Unassembled WGS sequence"/>
</dbReference>
<comment type="caution">
    <text evidence="2">The sequence shown here is derived from an EMBL/GenBank/DDBJ whole genome shotgun (WGS) entry which is preliminary data.</text>
</comment>
<evidence type="ECO:0000313" key="3">
    <source>
        <dbReference type="Proteomes" id="UP001430953"/>
    </source>
</evidence>
<organism evidence="2 3">
    <name type="scientific">Cardiocondyla obscurior</name>
    <dbReference type="NCBI Taxonomy" id="286306"/>
    <lineage>
        <taxon>Eukaryota</taxon>
        <taxon>Metazoa</taxon>
        <taxon>Ecdysozoa</taxon>
        <taxon>Arthropoda</taxon>
        <taxon>Hexapoda</taxon>
        <taxon>Insecta</taxon>
        <taxon>Pterygota</taxon>
        <taxon>Neoptera</taxon>
        <taxon>Endopterygota</taxon>
        <taxon>Hymenoptera</taxon>
        <taxon>Apocrita</taxon>
        <taxon>Aculeata</taxon>
        <taxon>Formicoidea</taxon>
        <taxon>Formicidae</taxon>
        <taxon>Myrmicinae</taxon>
        <taxon>Cardiocondyla</taxon>
    </lineage>
</organism>
<evidence type="ECO:0000313" key="2">
    <source>
        <dbReference type="EMBL" id="KAL0115971.1"/>
    </source>
</evidence>
<accession>A0AAW2FJ46</accession>
<sequence>MFFSPLILTSFEHNDMSRTSEIFFLSDVWFPKIVSLILLLENLLFLTSSFTSVQVPTFKSVCTLEWSPFIILILIVLFLISDEIICGDNLSLVVLR</sequence>
<keyword evidence="1" id="KW-0472">Membrane</keyword>
<reference evidence="2 3" key="1">
    <citation type="submission" date="2023-03" db="EMBL/GenBank/DDBJ databases">
        <title>High recombination rates correlate with genetic variation in Cardiocondyla obscurior ants.</title>
        <authorList>
            <person name="Errbii M."/>
        </authorList>
    </citation>
    <scope>NUCLEOTIDE SEQUENCE [LARGE SCALE GENOMIC DNA]</scope>
    <source>
        <strain evidence="2">Alpha-2009</strain>
        <tissue evidence="2">Whole body</tissue>
    </source>
</reference>
<protein>
    <submittedName>
        <fullName evidence="2">Uncharacterized protein</fullName>
    </submittedName>
</protein>
<keyword evidence="1" id="KW-1133">Transmembrane helix</keyword>
<dbReference type="AlphaFoldDB" id="A0AAW2FJ46"/>
<gene>
    <name evidence="2" type="ORF">PUN28_011091</name>
</gene>
<evidence type="ECO:0000256" key="1">
    <source>
        <dbReference type="SAM" id="Phobius"/>
    </source>
</evidence>
<feature type="transmembrane region" description="Helical" evidence="1">
    <location>
        <begin position="22"/>
        <end position="46"/>
    </location>
</feature>